<evidence type="ECO:0000256" key="1">
    <source>
        <dbReference type="SAM" id="Phobius"/>
    </source>
</evidence>
<keyword evidence="1" id="KW-0812">Transmembrane</keyword>
<name>A0A8S5Q338_9CAUD</name>
<evidence type="ECO:0000313" key="2">
    <source>
        <dbReference type="EMBL" id="DAE13249.1"/>
    </source>
</evidence>
<reference evidence="2" key="1">
    <citation type="journal article" date="2021" name="Proc. Natl. Acad. Sci. U.S.A.">
        <title>A Catalog of Tens of Thousands of Viruses from Human Metagenomes Reveals Hidden Associations with Chronic Diseases.</title>
        <authorList>
            <person name="Tisza M.J."/>
            <person name="Buck C.B."/>
        </authorList>
    </citation>
    <scope>NUCLEOTIDE SEQUENCE</scope>
    <source>
        <strain evidence="2">CtLqe90</strain>
    </source>
</reference>
<proteinExistence type="predicted"/>
<organism evidence="2">
    <name type="scientific">Siphoviridae sp. ctLqe90</name>
    <dbReference type="NCBI Taxonomy" id="2825456"/>
    <lineage>
        <taxon>Viruses</taxon>
        <taxon>Duplodnaviria</taxon>
        <taxon>Heunggongvirae</taxon>
        <taxon>Uroviricota</taxon>
        <taxon>Caudoviricetes</taxon>
    </lineage>
</organism>
<feature type="transmembrane region" description="Helical" evidence="1">
    <location>
        <begin position="9"/>
        <end position="33"/>
    </location>
</feature>
<accession>A0A8S5Q338</accession>
<keyword evidence="1" id="KW-1133">Transmembrane helix</keyword>
<dbReference type="EMBL" id="BK015564">
    <property type="protein sequence ID" value="DAE13249.1"/>
    <property type="molecule type" value="Genomic_DNA"/>
</dbReference>
<keyword evidence="1" id="KW-0472">Membrane</keyword>
<sequence>MSSERQIKYLFHSGLDLAKMLYISFLLTPFVIFSSKG</sequence>
<protein>
    <submittedName>
        <fullName evidence="2">Uncharacterized protein</fullName>
    </submittedName>
</protein>